<sequence>MRTTVSQIAREAGVSPATVDRVLNDRDGVRPRTREIVLQVARKLGYFGPQEAGDNAIKVRLDFILPAGSNSFIRTLRKNLLEESLARDDVAATIHEIEGFDPDRLSAKLGDLRGRTDAVGLVALDHPQVREAINDLAKSGVRIGTLVSDIPTVDKVGYVGVDNRAAGRLAGLLLGRFLPPGQHKVAVFIGSLAYRGHEEREMGFRSILSEEFPEMRIAGTAEVSDDRDRAYQETMRFLDRGDITGIYNIGSGNQGIARALREARMERQMVFIGHDLTDATRLMLLDRTMDAVIDQNPRVEAREIVRLLASSVKGSMEPEYLPRLQVVFKENIPIQ</sequence>
<evidence type="ECO:0000256" key="2">
    <source>
        <dbReference type="ARBA" id="ARBA00023125"/>
    </source>
</evidence>
<protein>
    <submittedName>
        <fullName evidence="5">LacI family transcriptional regulator</fullName>
    </submittedName>
</protein>
<proteinExistence type="predicted"/>
<dbReference type="Pfam" id="PF00356">
    <property type="entry name" value="LacI"/>
    <property type="match status" value="1"/>
</dbReference>
<feature type="domain" description="HTH lacI-type" evidence="4">
    <location>
        <begin position="3"/>
        <end position="46"/>
    </location>
</feature>
<keyword evidence="1" id="KW-0805">Transcription regulation</keyword>
<dbReference type="CDD" id="cd06307">
    <property type="entry name" value="PBP1_sugar_binding"/>
    <property type="match status" value="1"/>
</dbReference>
<dbReference type="CDD" id="cd01392">
    <property type="entry name" value="HTH_LacI"/>
    <property type="match status" value="1"/>
</dbReference>
<dbReference type="AlphaFoldDB" id="A0A2M8J323"/>
<comment type="caution">
    <text evidence="5">The sequence shown here is derived from an EMBL/GenBank/DDBJ whole genome shotgun (WGS) entry which is preliminary data.</text>
</comment>
<dbReference type="InterPro" id="IPR010982">
    <property type="entry name" value="Lambda_DNA-bd_dom_sf"/>
</dbReference>
<dbReference type="SUPFAM" id="SSF47413">
    <property type="entry name" value="lambda repressor-like DNA-binding domains"/>
    <property type="match status" value="1"/>
</dbReference>
<evidence type="ECO:0000256" key="1">
    <source>
        <dbReference type="ARBA" id="ARBA00023015"/>
    </source>
</evidence>
<dbReference type="SMART" id="SM00354">
    <property type="entry name" value="HTH_LACI"/>
    <property type="match status" value="1"/>
</dbReference>
<dbReference type="PROSITE" id="PS50932">
    <property type="entry name" value="HTH_LACI_2"/>
    <property type="match status" value="1"/>
</dbReference>
<keyword evidence="6" id="KW-1185">Reference proteome</keyword>
<dbReference type="SUPFAM" id="SSF53822">
    <property type="entry name" value="Periplasmic binding protein-like I"/>
    <property type="match status" value="1"/>
</dbReference>
<dbReference type="PANTHER" id="PTHR30146">
    <property type="entry name" value="LACI-RELATED TRANSCRIPTIONAL REPRESSOR"/>
    <property type="match status" value="1"/>
</dbReference>
<evidence type="ECO:0000256" key="3">
    <source>
        <dbReference type="ARBA" id="ARBA00023163"/>
    </source>
</evidence>
<dbReference type="InterPro" id="IPR000843">
    <property type="entry name" value="HTH_LacI"/>
</dbReference>
<organism evidence="5 6">
    <name type="scientific">Pseudooceanicola lipolyticus</name>
    <dbReference type="NCBI Taxonomy" id="2029104"/>
    <lineage>
        <taxon>Bacteria</taxon>
        <taxon>Pseudomonadati</taxon>
        <taxon>Pseudomonadota</taxon>
        <taxon>Alphaproteobacteria</taxon>
        <taxon>Rhodobacterales</taxon>
        <taxon>Paracoccaceae</taxon>
        <taxon>Pseudooceanicola</taxon>
    </lineage>
</organism>
<dbReference type="PANTHER" id="PTHR30146:SF152">
    <property type="entry name" value="TRANSCRIPTIONAL REGULATORY PROTEIN"/>
    <property type="match status" value="1"/>
</dbReference>
<name>A0A2M8J323_9RHOB</name>
<dbReference type="GO" id="GO:0003700">
    <property type="term" value="F:DNA-binding transcription factor activity"/>
    <property type="evidence" value="ECO:0007669"/>
    <property type="project" value="TreeGrafter"/>
</dbReference>
<dbReference type="EMBL" id="PGTB01000020">
    <property type="protein sequence ID" value="PJE37165.1"/>
    <property type="molecule type" value="Genomic_DNA"/>
</dbReference>
<keyword evidence="2" id="KW-0238">DNA-binding</keyword>
<reference evidence="5 6" key="1">
    <citation type="journal article" date="2018" name="Int. J. Syst. Evol. Microbiol.">
        <title>Pseudooceanicola lipolyticus sp. nov., a marine alphaproteobacterium, reclassification of Oceanicola flagellatus as Pseudooceanicola flagellatus comb. nov. and emended description of the genus Pseudooceanicola.</title>
        <authorList>
            <person name="Huang M.-M."/>
            <person name="Guo L.-L."/>
            <person name="Wu Y.-H."/>
            <person name="Lai Q.-L."/>
            <person name="Shao Z.-Z."/>
            <person name="Wang C.-S."/>
            <person name="Wu M."/>
            <person name="Xu X.-W."/>
        </authorList>
    </citation>
    <scope>NUCLEOTIDE SEQUENCE [LARGE SCALE GENOMIC DNA]</scope>
    <source>
        <strain evidence="5 6">157</strain>
    </source>
</reference>
<dbReference type="GO" id="GO:0000976">
    <property type="term" value="F:transcription cis-regulatory region binding"/>
    <property type="evidence" value="ECO:0007669"/>
    <property type="project" value="TreeGrafter"/>
</dbReference>
<dbReference type="InterPro" id="IPR025997">
    <property type="entry name" value="SBP_2_dom"/>
</dbReference>
<dbReference type="Gene3D" id="3.40.50.2300">
    <property type="match status" value="2"/>
</dbReference>
<dbReference type="Pfam" id="PF13407">
    <property type="entry name" value="Peripla_BP_4"/>
    <property type="match status" value="1"/>
</dbReference>
<evidence type="ECO:0000259" key="4">
    <source>
        <dbReference type="PROSITE" id="PS50932"/>
    </source>
</evidence>
<keyword evidence="3" id="KW-0804">Transcription</keyword>
<dbReference type="InterPro" id="IPR028082">
    <property type="entry name" value="Peripla_BP_I"/>
</dbReference>
<gene>
    <name evidence="5" type="ORF">CVM52_08230</name>
</gene>
<dbReference type="OrthoDB" id="9805774at2"/>
<accession>A0A2M8J323</accession>
<dbReference type="Gene3D" id="1.10.260.40">
    <property type="entry name" value="lambda repressor-like DNA-binding domains"/>
    <property type="match status" value="1"/>
</dbReference>
<dbReference type="RefSeq" id="WP_100162030.1">
    <property type="nucleotide sequence ID" value="NZ_PGTB01000020.1"/>
</dbReference>
<evidence type="ECO:0000313" key="5">
    <source>
        <dbReference type="EMBL" id="PJE37165.1"/>
    </source>
</evidence>
<evidence type="ECO:0000313" key="6">
    <source>
        <dbReference type="Proteomes" id="UP000231553"/>
    </source>
</evidence>
<dbReference type="Proteomes" id="UP000231553">
    <property type="component" value="Unassembled WGS sequence"/>
</dbReference>